<dbReference type="PANTHER" id="PTHR10344:SF4">
    <property type="entry name" value="UMP-CMP KINASE 2, MITOCHONDRIAL"/>
    <property type="match status" value="1"/>
</dbReference>
<accession>A0ABX5LKK6</accession>
<dbReference type="CDD" id="cd01672">
    <property type="entry name" value="TMPK"/>
    <property type="match status" value="1"/>
</dbReference>
<dbReference type="InterPro" id="IPR039430">
    <property type="entry name" value="Thymidylate_kin-like_dom"/>
</dbReference>
<evidence type="ECO:0000256" key="8">
    <source>
        <dbReference type="HAMAP-Rule" id="MF_00165"/>
    </source>
</evidence>
<dbReference type="EC" id="2.7.4.9" evidence="8"/>
<proteinExistence type="inferred from homology"/>
<comment type="caution">
    <text evidence="10">The sequence shown here is derived from an EMBL/GenBank/DDBJ whole genome shotgun (WGS) entry which is preliminary data.</text>
</comment>
<evidence type="ECO:0000313" key="10">
    <source>
        <dbReference type="EMBL" id="PWL01141.1"/>
    </source>
</evidence>
<dbReference type="HAMAP" id="MF_00165">
    <property type="entry name" value="Thymidylate_kinase"/>
    <property type="match status" value="1"/>
</dbReference>
<comment type="function">
    <text evidence="8">Phosphorylation of dTMP to form dTDP in both de novo and salvage pathways of dTTP synthesis.</text>
</comment>
<dbReference type="InterPro" id="IPR018094">
    <property type="entry name" value="Thymidylate_kinase"/>
</dbReference>
<sequence length="213" mass="24002">MNFQTAKNFFCLEGIDGCGKSTQLKKIALDLENAGYEVLCIREPGGVEISEKIRQLLLDVKYKGIMCDKTELLLYNAARSQLIAEKIAPALAKGKVVLADRFAWSTLAYQGYGRGIDPQTILELSQIACGEYTPELTIVLDLSVEESRRRQAGEGRTPDRLESEAADFFERVRNGYQQMAKNFPACVSLIYAEDSVENVYTQIKQRIFEKLKR</sequence>
<reference evidence="10 11" key="1">
    <citation type="submission" date="2018-05" db="EMBL/GenBank/DDBJ databases">
        <title>Animal gut microbial communities from fecal samples from Wisconsin, USA.</title>
        <authorList>
            <person name="Neumann A."/>
        </authorList>
    </citation>
    <scope>NUCLEOTIDE SEQUENCE [LARGE SCALE GENOMIC DNA]</scope>
    <source>
        <strain evidence="10 11">UWS4</strain>
    </source>
</reference>
<evidence type="ECO:0000259" key="9">
    <source>
        <dbReference type="Pfam" id="PF02223"/>
    </source>
</evidence>
<keyword evidence="3 8" id="KW-0545">Nucleotide biosynthesis</keyword>
<keyword evidence="6 8" id="KW-0067">ATP-binding</keyword>
<protein>
    <recommendedName>
        <fullName evidence="8">Thymidylate kinase</fullName>
        <ecNumber evidence="8">2.7.4.9</ecNumber>
    </recommendedName>
    <alternativeName>
        <fullName evidence="8">dTMP kinase</fullName>
    </alternativeName>
</protein>
<evidence type="ECO:0000256" key="1">
    <source>
        <dbReference type="ARBA" id="ARBA00009776"/>
    </source>
</evidence>
<dbReference type="InterPro" id="IPR027417">
    <property type="entry name" value="P-loop_NTPase"/>
</dbReference>
<comment type="catalytic activity">
    <reaction evidence="7 8">
        <text>dTMP + ATP = dTDP + ADP</text>
        <dbReference type="Rhea" id="RHEA:13517"/>
        <dbReference type="ChEBI" id="CHEBI:30616"/>
        <dbReference type="ChEBI" id="CHEBI:58369"/>
        <dbReference type="ChEBI" id="CHEBI:63528"/>
        <dbReference type="ChEBI" id="CHEBI:456216"/>
        <dbReference type="EC" id="2.7.4.9"/>
    </reaction>
</comment>
<evidence type="ECO:0000256" key="4">
    <source>
        <dbReference type="ARBA" id="ARBA00022741"/>
    </source>
</evidence>
<evidence type="ECO:0000256" key="3">
    <source>
        <dbReference type="ARBA" id="ARBA00022727"/>
    </source>
</evidence>
<evidence type="ECO:0000256" key="5">
    <source>
        <dbReference type="ARBA" id="ARBA00022777"/>
    </source>
</evidence>
<comment type="similarity">
    <text evidence="1 8">Belongs to the thymidylate kinase family.</text>
</comment>
<dbReference type="NCBIfam" id="TIGR00041">
    <property type="entry name" value="DTMP_kinase"/>
    <property type="match status" value="1"/>
</dbReference>
<evidence type="ECO:0000256" key="6">
    <source>
        <dbReference type="ARBA" id="ARBA00022840"/>
    </source>
</evidence>
<dbReference type="Pfam" id="PF02223">
    <property type="entry name" value="Thymidylate_kin"/>
    <property type="match status" value="1"/>
</dbReference>
<gene>
    <name evidence="8" type="primary">tmk</name>
    <name evidence="10" type="ORF">B0H50_11115</name>
</gene>
<keyword evidence="2 8" id="KW-0808">Transferase</keyword>
<feature type="domain" description="Thymidylate kinase-like" evidence="9">
    <location>
        <begin position="12"/>
        <end position="203"/>
    </location>
</feature>
<evidence type="ECO:0000256" key="2">
    <source>
        <dbReference type="ARBA" id="ARBA00022679"/>
    </source>
</evidence>
<evidence type="ECO:0000313" key="11">
    <source>
        <dbReference type="Proteomes" id="UP000245523"/>
    </source>
</evidence>
<dbReference type="GO" id="GO:0016301">
    <property type="term" value="F:kinase activity"/>
    <property type="evidence" value="ECO:0007669"/>
    <property type="project" value="UniProtKB-KW"/>
</dbReference>
<dbReference type="PANTHER" id="PTHR10344">
    <property type="entry name" value="THYMIDYLATE KINASE"/>
    <property type="match status" value="1"/>
</dbReference>
<dbReference type="RefSeq" id="WP_106198823.1">
    <property type="nucleotide sequence ID" value="NZ_QGHD01000011.1"/>
</dbReference>
<dbReference type="EMBL" id="QGHD01000011">
    <property type="protein sequence ID" value="PWL01141.1"/>
    <property type="molecule type" value="Genomic_DNA"/>
</dbReference>
<dbReference type="Proteomes" id="UP000245523">
    <property type="component" value="Unassembled WGS sequence"/>
</dbReference>
<evidence type="ECO:0000256" key="7">
    <source>
        <dbReference type="ARBA" id="ARBA00048743"/>
    </source>
</evidence>
<keyword evidence="4 8" id="KW-0547">Nucleotide-binding</keyword>
<name>A0ABX5LKK6_9BACT</name>
<dbReference type="Gene3D" id="3.40.50.300">
    <property type="entry name" value="P-loop containing nucleotide triphosphate hydrolases"/>
    <property type="match status" value="1"/>
</dbReference>
<feature type="binding site" evidence="8">
    <location>
        <begin position="14"/>
        <end position="21"/>
    </location>
    <ligand>
        <name>ATP</name>
        <dbReference type="ChEBI" id="CHEBI:30616"/>
    </ligand>
</feature>
<keyword evidence="5 8" id="KW-0418">Kinase</keyword>
<organism evidence="10 11">
    <name type="scientific">Hallerella porci</name>
    <dbReference type="NCBI Taxonomy" id="1945871"/>
    <lineage>
        <taxon>Bacteria</taxon>
        <taxon>Pseudomonadati</taxon>
        <taxon>Fibrobacterota</taxon>
        <taxon>Fibrobacteria</taxon>
        <taxon>Fibrobacterales</taxon>
        <taxon>Fibrobacteraceae</taxon>
        <taxon>Hallerella</taxon>
    </lineage>
</organism>
<dbReference type="SUPFAM" id="SSF52540">
    <property type="entry name" value="P-loop containing nucleoside triphosphate hydrolases"/>
    <property type="match status" value="1"/>
</dbReference>
<keyword evidence="11" id="KW-1185">Reference proteome</keyword>